<sequence>MTTVPDQLISIKFRGGHRKPSDTPEVTKATKKNKKKVANSKYPTGASSDVPGDEDELSGNGSIFPKAPSMTDLLPRARTALPLWQVLRSHEIASGWWPGSKD</sequence>
<dbReference type="AlphaFoldDB" id="A0A9Q8UU99"/>
<protein>
    <submittedName>
        <fullName evidence="2">Uncharacterized protein</fullName>
    </submittedName>
</protein>
<reference evidence="2" key="2">
    <citation type="journal article" date="2022" name="Microb. Genom.">
        <title>A chromosome-scale genome assembly of the tomato pathogen Cladosporium fulvum reveals a compartmentalized genome architecture and the presence of a dispensable chromosome.</title>
        <authorList>
            <person name="Zaccaron A.Z."/>
            <person name="Chen L.H."/>
            <person name="Samaras A."/>
            <person name="Stergiopoulos I."/>
        </authorList>
    </citation>
    <scope>NUCLEOTIDE SEQUENCE</scope>
    <source>
        <strain evidence="2">Race5_Kim</strain>
    </source>
</reference>
<evidence type="ECO:0000256" key="1">
    <source>
        <dbReference type="SAM" id="MobiDB-lite"/>
    </source>
</evidence>
<name>A0A9Q8UU99_PASFU</name>
<feature type="region of interest" description="Disordered" evidence="1">
    <location>
        <begin position="1"/>
        <end position="69"/>
    </location>
</feature>
<feature type="compositionally biased region" description="Basic residues" evidence="1">
    <location>
        <begin position="29"/>
        <end position="38"/>
    </location>
</feature>
<dbReference type="GeneID" id="71992185"/>
<dbReference type="EMBL" id="CP090172">
    <property type="protein sequence ID" value="UJO22734.1"/>
    <property type="molecule type" value="Genomic_DNA"/>
</dbReference>
<dbReference type="KEGG" id="ffu:CLAFUR5_12307"/>
<proteinExistence type="predicted"/>
<keyword evidence="3" id="KW-1185">Reference proteome</keyword>
<evidence type="ECO:0000313" key="3">
    <source>
        <dbReference type="Proteomes" id="UP000756132"/>
    </source>
</evidence>
<organism evidence="2 3">
    <name type="scientific">Passalora fulva</name>
    <name type="common">Tomato leaf mold</name>
    <name type="synonym">Cladosporium fulvum</name>
    <dbReference type="NCBI Taxonomy" id="5499"/>
    <lineage>
        <taxon>Eukaryota</taxon>
        <taxon>Fungi</taxon>
        <taxon>Dikarya</taxon>
        <taxon>Ascomycota</taxon>
        <taxon>Pezizomycotina</taxon>
        <taxon>Dothideomycetes</taxon>
        <taxon>Dothideomycetidae</taxon>
        <taxon>Mycosphaerellales</taxon>
        <taxon>Mycosphaerellaceae</taxon>
        <taxon>Fulvia</taxon>
    </lineage>
</organism>
<gene>
    <name evidence="2" type="ORF">CLAFUR5_12307</name>
</gene>
<dbReference type="RefSeq" id="XP_047767100.1">
    <property type="nucleotide sequence ID" value="XM_047911455.1"/>
</dbReference>
<reference evidence="2" key="1">
    <citation type="submission" date="2021-12" db="EMBL/GenBank/DDBJ databases">
        <authorList>
            <person name="Zaccaron A."/>
            <person name="Stergiopoulos I."/>
        </authorList>
    </citation>
    <scope>NUCLEOTIDE SEQUENCE</scope>
    <source>
        <strain evidence="2">Race5_Kim</strain>
    </source>
</reference>
<evidence type="ECO:0000313" key="2">
    <source>
        <dbReference type="EMBL" id="UJO22734.1"/>
    </source>
</evidence>
<accession>A0A9Q8UU99</accession>
<dbReference type="Proteomes" id="UP000756132">
    <property type="component" value="Chromosome 10"/>
</dbReference>